<keyword evidence="5" id="KW-1185">Reference proteome</keyword>
<name>A0A0D0BWI2_9AGAR</name>
<dbReference type="PANTHER" id="PTHR47706:SF9">
    <property type="entry name" value="NMRA-LIKE DOMAIN-CONTAINING PROTEIN-RELATED"/>
    <property type="match status" value="1"/>
</dbReference>
<proteinExistence type="predicted"/>
<dbReference type="GO" id="GO:0016491">
    <property type="term" value="F:oxidoreductase activity"/>
    <property type="evidence" value="ECO:0007669"/>
    <property type="project" value="UniProtKB-KW"/>
</dbReference>
<dbReference type="Gene3D" id="3.40.50.720">
    <property type="entry name" value="NAD(P)-binding Rossmann-like Domain"/>
    <property type="match status" value="1"/>
</dbReference>
<evidence type="ECO:0000256" key="2">
    <source>
        <dbReference type="ARBA" id="ARBA00023002"/>
    </source>
</evidence>
<keyword evidence="1" id="KW-0521">NADP</keyword>
<dbReference type="HOGENOM" id="CLU_044876_6_1_1"/>
<organism evidence="4 5">
    <name type="scientific">Collybiopsis luxurians FD-317 M1</name>
    <dbReference type="NCBI Taxonomy" id="944289"/>
    <lineage>
        <taxon>Eukaryota</taxon>
        <taxon>Fungi</taxon>
        <taxon>Dikarya</taxon>
        <taxon>Basidiomycota</taxon>
        <taxon>Agaricomycotina</taxon>
        <taxon>Agaricomycetes</taxon>
        <taxon>Agaricomycetidae</taxon>
        <taxon>Agaricales</taxon>
        <taxon>Marasmiineae</taxon>
        <taxon>Omphalotaceae</taxon>
        <taxon>Collybiopsis</taxon>
        <taxon>Collybiopsis luxurians</taxon>
    </lineage>
</organism>
<dbReference type="InterPro" id="IPR008030">
    <property type="entry name" value="NmrA-like"/>
</dbReference>
<feature type="domain" description="NmrA-like" evidence="3">
    <location>
        <begin position="7"/>
        <end position="242"/>
    </location>
</feature>
<dbReference type="AlphaFoldDB" id="A0A0D0BWI2"/>
<sequence>MSSSARSVAIIGAGYIGTPIARALLNTTQHPKVIVLTRHDSTGKSLPDDLSSIPIIPVDYSDVAAVTKVFKDHSVDVVVSTLPMAGLKAQYSLADAAKASGTVKLFVPSEWGLPSEGAKARGTSDLFAEKDELVEYLKSIQLPFTRVYTGFFIGALPFIAGVVLSGKVSVVGKGDTPFTAVSEADIGAQFAFVTGFVAHVLTSLPLDSPHLVNNSLRLEGDRLTFQDLARIYEKPIHLLAEGELAPGRNKDESQFMTALQAEAEAGRASTGFSRVTWKDEGSAGSTNGLWEGHVWDKVKKID</sequence>
<gene>
    <name evidence="4" type="ORF">GYMLUDRAFT_178145</name>
</gene>
<dbReference type="Proteomes" id="UP000053593">
    <property type="component" value="Unassembled WGS sequence"/>
</dbReference>
<dbReference type="Pfam" id="PF05368">
    <property type="entry name" value="NmrA"/>
    <property type="match status" value="1"/>
</dbReference>
<accession>A0A0D0BWI2</accession>
<dbReference type="InterPro" id="IPR036291">
    <property type="entry name" value="NAD(P)-bd_dom_sf"/>
</dbReference>
<evidence type="ECO:0000313" key="4">
    <source>
        <dbReference type="EMBL" id="KIK54024.1"/>
    </source>
</evidence>
<dbReference type="SUPFAM" id="SSF51735">
    <property type="entry name" value="NAD(P)-binding Rossmann-fold domains"/>
    <property type="match status" value="1"/>
</dbReference>
<keyword evidence="2" id="KW-0560">Oxidoreductase</keyword>
<evidence type="ECO:0000256" key="1">
    <source>
        <dbReference type="ARBA" id="ARBA00022857"/>
    </source>
</evidence>
<evidence type="ECO:0000259" key="3">
    <source>
        <dbReference type="Pfam" id="PF05368"/>
    </source>
</evidence>
<dbReference type="OrthoDB" id="5283654at2759"/>
<dbReference type="EMBL" id="KN834821">
    <property type="protein sequence ID" value="KIK54024.1"/>
    <property type="molecule type" value="Genomic_DNA"/>
</dbReference>
<dbReference type="InterPro" id="IPR051609">
    <property type="entry name" value="NmrA/Isoflavone_reductase-like"/>
</dbReference>
<dbReference type="PANTHER" id="PTHR47706">
    <property type="entry name" value="NMRA-LIKE FAMILY PROTEIN"/>
    <property type="match status" value="1"/>
</dbReference>
<reference evidence="4 5" key="1">
    <citation type="submission" date="2014-04" db="EMBL/GenBank/DDBJ databases">
        <title>Evolutionary Origins and Diversification of the Mycorrhizal Mutualists.</title>
        <authorList>
            <consortium name="DOE Joint Genome Institute"/>
            <consortium name="Mycorrhizal Genomics Consortium"/>
            <person name="Kohler A."/>
            <person name="Kuo A."/>
            <person name="Nagy L.G."/>
            <person name="Floudas D."/>
            <person name="Copeland A."/>
            <person name="Barry K.W."/>
            <person name="Cichocki N."/>
            <person name="Veneault-Fourrey C."/>
            <person name="LaButti K."/>
            <person name="Lindquist E.A."/>
            <person name="Lipzen A."/>
            <person name="Lundell T."/>
            <person name="Morin E."/>
            <person name="Murat C."/>
            <person name="Riley R."/>
            <person name="Ohm R."/>
            <person name="Sun H."/>
            <person name="Tunlid A."/>
            <person name="Henrissat B."/>
            <person name="Grigoriev I.V."/>
            <person name="Hibbett D.S."/>
            <person name="Martin F."/>
        </authorList>
    </citation>
    <scope>NUCLEOTIDE SEQUENCE [LARGE SCALE GENOMIC DNA]</scope>
    <source>
        <strain evidence="4 5">FD-317 M1</strain>
    </source>
</reference>
<evidence type="ECO:0000313" key="5">
    <source>
        <dbReference type="Proteomes" id="UP000053593"/>
    </source>
</evidence>
<protein>
    <recommendedName>
        <fullName evidence="3">NmrA-like domain-containing protein</fullName>
    </recommendedName>
</protein>